<organism evidence="3 4">
    <name type="scientific">Vibrio orientalis CIP 102891 = ATCC 33934</name>
    <dbReference type="NCBI Taxonomy" id="675816"/>
    <lineage>
        <taxon>Bacteria</taxon>
        <taxon>Pseudomonadati</taxon>
        <taxon>Pseudomonadota</taxon>
        <taxon>Gammaproteobacteria</taxon>
        <taxon>Vibrionales</taxon>
        <taxon>Vibrionaceae</taxon>
        <taxon>Vibrio</taxon>
        <taxon>Vibrio oreintalis group</taxon>
    </lineage>
</organism>
<dbReference type="Gene3D" id="3.40.50.300">
    <property type="entry name" value="P-loop containing nucleotide triphosphate hydrolases"/>
    <property type="match status" value="1"/>
</dbReference>
<dbReference type="InterPro" id="IPR027417">
    <property type="entry name" value="P-loop_NTPase"/>
</dbReference>
<evidence type="ECO:0000313" key="4">
    <source>
        <dbReference type="Proteomes" id="UP000002817"/>
    </source>
</evidence>
<keyword evidence="1" id="KW-0808">Transferase</keyword>
<sequence length="296" mass="34308">MKRLERPIIVISPGRSGSTIVSEILFAHPLLGGPTNYTEWYPNLPWFSALSRLSNNDFWSIRGEKAQYQRTALLNNIVPRPAESWSLWQKMTRSDIDFSRDFLLYKRASEVEKQTIRRTFDEMLTLQGKQRLALKLTGPARLEYLHSIFPDAYFINIVREPTATVTSLLNTKFWQEQGTQQLWWRGAYSTKEINTYNAIAKNPVAGTAFQLNKILTTTKEEQARVNANMLTIQYEQFLSNPKYAIHSIMSFCHLSNDQRIDEKMERTVFSNRQLASKISMTSRQTIERWCPAKLAG</sequence>
<dbReference type="RefSeq" id="WP_004413428.1">
    <property type="nucleotide sequence ID" value="NZ_ACZV01000005.1"/>
</dbReference>
<dbReference type="EMBL" id="ACZV01000005">
    <property type="protein sequence ID" value="EEX91876.1"/>
    <property type="molecule type" value="Genomic_DNA"/>
</dbReference>
<dbReference type="PANTHER" id="PTHR12788">
    <property type="entry name" value="PROTEIN-TYROSINE SULFOTRANSFERASE 2"/>
    <property type="match status" value="1"/>
</dbReference>
<dbReference type="Proteomes" id="UP000003515">
    <property type="component" value="Unassembled WGS sequence"/>
</dbReference>
<evidence type="ECO:0008006" key="6">
    <source>
        <dbReference type="Google" id="ProtNLM"/>
    </source>
</evidence>
<dbReference type="InterPro" id="IPR026634">
    <property type="entry name" value="TPST-like"/>
</dbReference>
<evidence type="ECO:0000313" key="2">
    <source>
        <dbReference type="EMBL" id="EEX91876.1"/>
    </source>
</evidence>
<dbReference type="SUPFAM" id="SSF52540">
    <property type="entry name" value="P-loop containing nucleoside triphosphate hydrolases"/>
    <property type="match status" value="1"/>
</dbReference>
<protein>
    <recommendedName>
        <fullName evidence="6">Sulfotransferase</fullName>
    </recommendedName>
</protein>
<keyword evidence="5" id="KW-1185">Reference proteome</keyword>
<dbReference type="PATRIC" id="fig|675816.5.peg.3169"/>
<dbReference type="AlphaFoldDB" id="C9QJN5"/>
<gene>
    <name evidence="2" type="ORF">VIA_002518</name>
    <name evidence="3" type="ORF">VIOR3934_09043</name>
</gene>
<evidence type="ECO:0000256" key="1">
    <source>
        <dbReference type="ARBA" id="ARBA00022679"/>
    </source>
</evidence>
<dbReference type="Pfam" id="PF13469">
    <property type="entry name" value="Sulfotransfer_3"/>
    <property type="match status" value="1"/>
</dbReference>
<dbReference type="EMBL" id="AFWH01000044">
    <property type="protein sequence ID" value="EGU47935.1"/>
    <property type="molecule type" value="Genomic_DNA"/>
</dbReference>
<dbReference type="PANTHER" id="PTHR12788:SF10">
    <property type="entry name" value="PROTEIN-TYROSINE SULFOTRANSFERASE"/>
    <property type="match status" value="1"/>
</dbReference>
<evidence type="ECO:0000313" key="5">
    <source>
        <dbReference type="Proteomes" id="UP000003515"/>
    </source>
</evidence>
<dbReference type="Proteomes" id="UP000002817">
    <property type="component" value="Unassembled WGS sequence"/>
</dbReference>
<dbReference type="GO" id="GO:0008476">
    <property type="term" value="F:protein-tyrosine sulfotransferase activity"/>
    <property type="evidence" value="ECO:0007669"/>
    <property type="project" value="InterPro"/>
</dbReference>
<reference evidence="3" key="2">
    <citation type="submission" date="2011-08" db="EMBL/GenBank/DDBJ databases">
        <authorList>
            <person name="Hoffman M."/>
            <person name="Strain E.A."/>
            <person name="Brown E."/>
            <person name="Allard M.W."/>
        </authorList>
    </citation>
    <scope>NUCLEOTIDE SEQUENCE</scope>
    <source>
        <strain evidence="3">CIP 102891</strain>
    </source>
</reference>
<dbReference type="eggNOG" id="ENOG5030F3F">
    <property type="taxonomic scope" value="Bacteria"/>
</dbReference>
<name>C9QJN5_VIBOR</name>
<dbReference type="STRING" id="675816.VIA_002518"/>
<dbReference type="OrthoDB" id="9815894at2"/>
<proteinExistence type="predicted"/>
<reference evidence="2 5" key="1">
    <citation type="submission" date="2009-10" db="EMBL/GenBank/DDBJ databases">
        <authorList>
            <consortium name="Los Alamos National Laboratory (LANL)"/>
            <consortium name="National Microbial Pathogen Data Resource (NMPDR)"/>
            <person name="Munk A.C."/>
            <person name="Chertkov O."/>
            <person name="Tapia R."/>
            <person name="Green L."/>
            <person name="Rogers Y."/>
            <person name="Detter J.C."/>
            <person name="Bruce D."/>
            <person name="Brettin T.S."/>
            <person name="Colwell R.R."/>
            <person name="Huq A."/>
            <person name="Grim C.J."/>
            <person name="Hasan N.A."/>
            <person name="Bartels D."/>
            <person name="Vonstein V."/>
        </authorList>
    </citation>
    <scope>NUCLEOTIDE SEQUENCE [LARGE SCALE GENOMIC DNA]</scope>
    <source>
        <strain evidence="2 5">CIP 102891</strain>
    </source>
</reference>
<comment type="caution">
    <text evidence="3">The sequence shown here is derived from an EMBL/GenBank/DDBJ whole genome shotgun (WGS) entry which is preliminary data.</text>
</comment>
<reference evidence="3 4" key="3">
    <citation type="journal article" date="2012" name="Int. J. Syst. Evol. Microbiol.">
        <title>Vibrio caribbeanicus sp. nov., isolated from the marine sponge Scleritoderma cyanea.</title>
        <authorList>
            <person name="Hoffmann M."/>
            <person name="Monday S.R."/>
            <person name="Allard M.W."/>
            <person name="Strain E.A."/>
            <person name="Whittaker P."/>
            <person name="Naum M."/>
            <person name="McCarthy P.J."/>
            <person name="Lopez J.V."/>
            <person name="Fischer M."/>
            <person name="Brown E.W."/>
        </authorList>
    </citation>
    <scope>NUCLEOTIDE SEQUENCE [LARGE SCALE GENOMIC DNA]</scope>
    <source>
        <strain evidence="3">CIP 102891</strain>
        <strain evidence="4">CIP 102891 / ATCC 33934</strain>
    </source>
</reference>
<evidence type="ECO:0000313" key="3">
    <source>
        <dbReference type="EMBL" id="EGU47935.1"/>
    </source>
</evidence>
<accession>C9QJN5</accession>